<dbReference type="PANTHER" id="PTHR10903">
    <property type="entry name" value="GTPASE, IMAP FAMILY MEMBER-RELATED"/>
    <property type="match status" value="1"/>
</dbReference>
<evidence type="ECO:0000313" key="7">
    <source>
        <dbReference type="Proteomes" id="UP000011518"/>
    </source>
</evidence>
<accession>L8YA31</accession>
<evidence type="ECO:0000256" key="4">
    <source>
        <dbReference type="SAM" id="Coils"/>
    </source>
</evidence>
<evidence type="ECO:0000313" key="6">
    <source>
        <dbReference type="EMBL" id="ELV11830.1"/>
    </source>
</evidence>
<dbReference type="OrthoDB" id="8954335at2759"/>
<evidence type="ECO:0000256" key="3">
    <source>
        <dbReference type="ARBA" id="ARBA00023134"/>
    </source>
</evidence>
<dbReference type="Gene3D" id="3.40.50.300">
    <property type="entry name" value="P-loop containing nucleotide triphosphate hydrolases"/>
    <property type="match status" value="1"/>
</dbReference>
<dbReference type="EMBL" id="KB364930">
    <property type="protein sequence ID" value="ELV11830.1"/>
    <property type="molecule type" value="Genomic_DNA"/>
</dbReference>
<evidence type="ECO:0000256" key="2">
    <source>
        <dbReference type="ARBA" id="ARBA00022741"/>
    </source>
</evidence>
<reference evidence="7" key="2">
    <citation type="journal article" date="2013" name="Nat. Commun.">
        <title>Genome of the Chinese tree shrew.</title>
        <authorList>
            <person name="Fan Y."/>
            <person name="Huang Z.Y."/>
            <person name="Cao C.C."/>
            <person name="Chen C.S."/>
            <person name="Chen Y.X."/>
            <person name="Fan D.D."/>
            <person name="He J."/>
            <person name="Hou H.L."/>
            <person name="Hu L."/>
            <person name="Hu X.T."/>
            <person name="Jiang X.T."/>
            <person name="Lai R."/>
            <person name="Lang Y.S."/>
            <person name="Liang B."/>
            <person name="Liao S.G."/>
            <person name="Mu D."/>
            <person name="Ma Y.Y."/>
            <person name="Niu Y.Y."/>
            <person name="Sun X.Q."/>
            <person name="Xia J.Q."/>
            <person name="Xiao J."/>
            <person name="Xiong Z.Q."/>
            <person name="Xu L."/>
            <person name="Yang L."/>
            <person name="Zhang Y."/>
            <person name="Zhao W."/>
            <person name="Zhao X.D."/>
            <person name="Zheng Y.T."/>
            <person name="Zhou J.M."/>
            <person name="Zhu Y.B."/>
            <person name="Zhang G.J."/>
            <person name="Wang J."/>
            <person name="Yao Y.G."/>
        </authorList>
    </citation>
    <scope>NUCLEOTIDE SEQUENCE [LARGE SCALE GENOMIC DNA]</scope>
</reference>
<gene>
    <name evidence="6" type="ORF">TREES_T100014471</name>
</gene>
<proteinExistence type="inferred from homology"/>
<dbReference type="InterPro" id="IPR027417">
    <property type="entry name" value="P-loop_NTPase"/>
</dbReference>
<dbReference type="GO" id="GO:0005525">
    <property type="term" value="F:GTP binding"/>
    <property type="evidence" value="ECO:0007669"/>
    <property type="project" value="UniProtKB-KW"/>
</dbReference>
<dbReference type="STRING" id="246437.L8YA31"/>
<dbReference type="InterPro" id="IPR045058">
    <property type="entry name" value="GIMA/IAN/Toc"/>
</dbReference>
<evidence type="ECO:0000259" key="5">
    <source>
        <dbReference type="PROSITE" id="PS51720"/>
    </source>
</evidence>
<keyword evidence="4" id="KW-0175">Coiled coil</keyword>
<name>L8YA31_TUPCH</name>
<dbReference type="InParanoid" id="L8YA31"/>
<dbReference type="FunFam" id="3.40.50.300:FF:000366">
    <property type="entry name" value="GTPase, IMAP family member 2"/>
    <property type="match status" value="1"/>
</dbReference>
<keyword evidence="3" id="KW-0342">GTP-binding</keyword>
<sequence>MNMADHQDNTLRIVLVGTTGRGKSATANTILGAKIFASKISAYPVTKTCQKATRKWKGRDLLVIDTPGLCYTDSLGTTYSKISNCIIFSCPGPHAIIVVLQVSRFTVEEQKTIALIKAVFGEPAMKYMIILFTRKDELENQSLSDFIEESDEKLKTVVKECGNRCCAFDNKAGEAEKEGQVQELVELIETTVQGGAYFSDDTYKETEESLRRQAEVLKKSYTDQLNADILQVEKKCDKLKQEKEEKIRSLKMEYDKKIRNIRVEAERNVFTDVLKVLKGMLSGIWHMFSK</sequence>
<dbReference type="PROSITE" id="PS51720">
    <property type="entry name" value="G_AIG1"/>
    <property type="match status" value="1"/>
</dbReference>
<reference evidence="7" key="1">
    <citation type="submission" date="2012-07" db="EMBL/GenBank/DDBJ databases">
        <title>Genome of the Chinese tree shrew, a rising model animal genetically related to primates.</title>
        <authorList>
            <person name="Zhang G."/>
            <person name="Fan Y."/>
            <person name="Yao Y."/>
            <person name="Huang Z."/>
        </authorList>
    </citation>
    <scope>NUCLEOTIDE SEQUENCE [LARGE SCALE GENOMIC DNA]</scope>
</reference>
<dbReference type="CDD" id="cd01852">
    <property type="entry name" value="AIG1"/>
    <property type="match status" value="1"/>
</dbReference>
<dbReference type="Proteomes" id="UP000011518">
    <property type="component" value="Unassembled WGS sequence"/>
</dbReference>
<protein>
    <submittedName>
        <fullName evidence="6">GTPase IMAP family member 7</fullName>
    </submittedName>
</protein>
<dbReference type="SUPFAM" id="SSF52540">
    <property type="entry name" value="P-loop containing nucleoside triphosphate hydrolases"/>
    <property type="match status" value="1"/>
</dbReference>
<dbReference type="PANTHER" id="PTHR10903:SF170">
    <property type="entry name" value="GTPASE IMAP FAMILY MEMBER 7"/>
    <property type="match status" value="1"/>
</dbReference>
<comment type="similarity">
    <text evidence="1">Belongs to the TRAFAC class TrmE-Era-EngA-EngB-Septin-like GTPase superfamily. AIG1/Toc34/Toc159-like paraseptin GTPase family. IAN subfamily.</text>
</comment>
<dbReference type="eggNOG" id="ENOG502R7PE">
    <property type="taxonomic scope" value="Eukaryota"/>
</dbReference>
<dbReference type="Pfam" id="PF04548">
    <property type="entry name" value="AIG1"/>
    <property type="match status" value="1"/>
</dbReference>
<feature type="domain" description="AIG1-type G" evidence="5">
    <location>
        <begin position="8"/>
        <end position="207"/>
    </location>
</feature>
<evidence type="ECO:0000256" key="1">
    <source>
        <dbReference type="ARBA" id="ARBA00008535"/>
    </source>
</evidence>
<dbReference type="AlphaFoldDB" id="L8YA31"/>
<feature type="coiled-coil region" evidence="4">
    <location>
        <begin position="222"/>
        <end position="260"/>
    </location>
</feature>
<dbReference type="FunCoup" id="L8YA31">
    <property type="interactions" value="1"/>
</dbReference>
<keyword evidence="7" id="KW-1185">Reference proteome</keyword>
<keyword evidence="2" id="KW-0547">Nucleotide-binding</keyword>
<dbReference type="InterPro" id="IPR006703">
    <property type="entry name" value="G_AIG1"/>
</dbReference>
<dbReference type="KEGG" id="tup:102472839"/>
<organism evidence="6 7">
    <name type="scientific">Tupaia chinensis</name>
    <name type="common">Chinese tree shrew</name>
    <name type="synonym">Tupaia belangeri chinensis</name>
    <dbReference type="NCBI Taxonomy" id="246437"/>
    <lineage>
        <taxon>Eukaryota</taxon>
        <taxon>Metazoa</taxon>
        <taxon>Chordata</taxon>
        <taxon>Craniata</taxon>
        <taxon>Vertebrata</taxon>
        <taxon>Euteleostomi</taxon>
        <taxon>Mammalia</taxon>
        <taxon>Eutheria</taxon>
        <taxon>Euarchontoglires</taxon>
        <taxon>Scandentia</taxon>
        <taxon>Tupaiidae</taxon>
        <taxon>Tupaia</taxon>
    </lineage>
</organism>